<proteinExistence type="predicted"/>
<dbReference type="Proteomes" id="UP000771749">
    <property type="component" value="Unassembled WGS sequence"/>
</dbReference>
<dbReference type="SUPFAM" id="SSF52490">
    <property type="entry name" value="Tubulin nucleotide-binding domain-like"/>
    <property type="match status" value="1"/>
</dbReference>
<protein>
    <recommendedName>
        <fullName evidence="4">Tubulin like</fullName>
    </recommendedName>
</protein>
<name>A0A940IGJ4_9BACT</name>
<accession>A0A940IGJ4</accession>
<keyword evidence="1" id="KW-0175">Coiled coil</keyword>
<dbReference type="InterPro" id="IPR025904">
    <property type="entry name" value="Tubulin-like"/>
</dbReference>
<dbReference type="AlphaFoldDB" id="A0A940IGJ4"/>
<evidence type="ECO:0000256" key="1">
    <source>
        <dbReference type="SAM" id="Coils"/>
    </source>
</evidence>
<dbReference type="Pfam" id="PF13809">
    <property type="entry name" value="Tubulin_2"/>
    <property type="match status" value="1"/>
</dbReference>
<evidence type="ECO:0000313" key="3">
    <source>
        <dbReference type="Proteomes" id="UP000771749"/>
    </source>
</evidence>
<dbReference type="EMBL" id="JADIMJ010000068">
    <property type="protein sequence ID" value="MBO8453999.1"/>
    <property type="molecule type" value="Genomic_DNA"/>
</dbReference>
<evidence type="ECO:0000313" key="2">
    <source>
        <dbReference type="EMBL" id="MBO8453999.1"/>
    </source>
</evidence>
<sequence>MPNKLVRTLYVGVGGTGFKAIIQTKRYFAETYGKDKIPPVVAFLAIDTDGGEPNADPVVRLEPDEIVSISVQKPKTYYNNNQDAFGWLPDENVSAMSRMTKGAGQVRTNGRFAITINYQEVKNRISDALSKITSATSESEDGSWELESDVDIKVHLVFSLCGGTGCGTFLNLAYIIRTAVPGCTLKAYAVLPDVFRQMGGSMALVGANAYGALYDLDYFMTMLDGKSGGLPYELQMYDSRILNQRPFDSVYLIDNKNKNGDSYSKLDQIQKMIGLVLYTSAGELSHAIDTQMDNFEKVSDGLAVRDKQAWVTGTGLCELLINPETLKKIYSIKAASLLVDKMLSAQKTSQDAENKVRTWIDSHSIRENEDNDQLLDSIFDMGDLRAYVNEISDESVRSVVSDWVNRRVPDTKDLNETKEKRLKEIKAAFDESVNEILNEEGGIPYAKDFLDKLMSEVKEFKREMEEEKQTLADEKEKAEQARDEAINRMLKGKGLFRRASSFYPEINSKVNNLVNKAADLARHEAAFQFFTAFAEYIGKKQDCLKEIASMLDAAKTGFADQISEIENAKNKNPFQIDLTSRLVKTVDPSNDPDIKVSVYVKSLNTPEGLFSFVGKKTESIVNSLIFFSRSLDANRKYDKVTIESVLREIKDESEDAFRSIIKKALKKSDVLLQTDNGGRMPRARGAQPLDALYIAVKDKDLTILDTDVNTKSLIKAESDAAFANIPNDKSIVFLRQVGVMPAYQVSGVMKYEPEYTELSETMNFHIDEPLYRLMQQKKFKLEPSGSDEDDVLEVWVKGFVHNLIRHLGSGQQYEIQSEMAGGLARNDYWFPLDTKGTEARADAYERFKSMTKVLKEDLLPKIQDRENALGYEKCREIYAELLRDQNKYREVAHLCIELTTLGRPGYERTGELYEKERAYLKSLVESYDNK</sequence>
<dbReference type="Gene3D" id="3.40.50.1440">
    <property type="entry name" value="Tubulin/FtsZ, GTPase domain"/>
    <property type="match status" value="1"/>
</dbReference>
<reference evidence="2" key="1">
    <citation type="submission" date="2020-10" db="EMBL/GenBank/DDBJ databases">
        <authorList>
            <person name="Gilroy R."/>
        </authorList>
    </citation>
    <scope>NUCLEOTIDE SEQUENCE</scope>
    <source>
        <strain evidence="2">F1-3629</strain>
    </source>
</reference>
<gene>
    <name evidence="2" type="ORF">IAC07_04645</name>
</gene>
<feature type="coiled-coil region" evidence="1">
    <location>
        <begin position="415"/>
        <end position="488"/>
    </location>
</feature>
<dbReference type="InterPro" id="IPR036525">
    <property type="entry name" value="Tubulin/FtsZ_GTPase_sf"/>
</dbReference>
<reference evidence="2" key="2">
    <citation type="journal article" date="2021" name="PeerJ">
        <title>Extensive microbial diversity within the chicken gut microbiome revealed by metagenomics and culture.</title>
        <authorList>
            <person name="Gilroy R."/>
            <person name="Ravi A."/>
            <person name="Getino M."/>
            <person name="Pursley I."/>
            <person name="Horton D.L."/>
            <person name="Alikhan N.F."/>
            <person name="Baker D."/>
            <person name="Gharbi K."/>
            <person name="Hall N."/>
            <person name="Watson M."/>
            <person name="Adriaenssens E.M."/>
            <person name="Foster-Nyarko E."/>
            <person name="Jarju S."/>
            <person name="Secka A."/>
            <person name="Antonio M."/>
            <person name="Oren A."/>
            <person name="Chaudhuri R.R."/>
            <person name="La Ragione R."/>
            <person name="Hildebrand F."/>
            <person name="Pallen M.J."/>
        </authorList>
    </citation>
    <scope>NUCLEOTIDE SEQUENCE</scope>
    <source>
        <strain evidence="2">F1-3629</strain>
    </source>
</reference>
<evidence type="ECO:0008006" key="4">
    <source>
        <dbReference type="Google" id="ProtNLM"/>
    </source>
</evidence>
<organism evidence="2 3">
    <name type="scientific">Candidatus Cryptobacteroides gallistercoris</name>
    <dbReference type="NCBI Taxonomy" id="2840765"/>
    <lineage>
        <taxon>Bacteria</taxon>
        <taxon>Pseudomonadati</taxon>
        <taxon>Bacteroidota</taxon>
        <taxon>Bacteroidia</taxon>
        <taxon>Bacteroidales</taxon>
        <taxon>Candidatus Cryptobacteroides</taxon>
    </lineage>
</organism>
<comment type="caution">
    <text evidence="2">The sequence shown here is derived from an EMBL/GenBank/DDBJ whole genome shotgun (WGS) entry which is preliminary data.</text>
</comment>